<sequence length="136" mass="14231">MHMMRRLPLLLATVVLTVLPAAACGGTDRSPDTEETAVDPRTSSSPSSPSSSPSGDVGRAVDDLASALGVAAGDVEVVAVEEVTWRDGSRGCAKPGEMYTQALVDGQRITLRADGRTYEYHSGGSQPPTRCDKPTE</sequence>
<keyword evidence="4" id="KW-1185">Reference proteome</keyword>
<organism evidence="3 4">
    <name type="scientific">Nocardioides flavus</name>
    <name type="common">ex Wang et al. 2016</name>
    <dbReference type="NCBI Taxonomy" id="2058780"/>
    <lineage>
        <taxon>Bacteria</taxon>
        <taxon>Bacillati</taxon>
        <taxon>Actinomycetota</taxon>
        <taxon>Actinomycetes</taxon>
        <taxon>Propionibacteriales</taxon>
        <taxon>Nocardioidaceae</taxon>
        <taxon>Nocardioides</taxon>
    </lineage>
</organism>
<reference evidence="4" key="1">
    <citation type="journal article" date="2019" name="Int. J. Syst. Evol. Microbiol.">
        <title>The Global Catalogue of Microorganisms (GCM) 10K type strain sequencing project: providing services to taxonomists for standard genome sequencing and annotation.</title>
        <authorList>
            <consortium name="The Broad Institute Genomics Platform"/>
            <consortium name="The Broad Institute Genome Sequencing Center for Infectious Disease"/>
            <person name="Wu L."/>
            <person name="Ma J."/>
        </authorList>
    </citation>
    <scope>NUCLEOTIDE SEQUENCE [LARGE SCALE GENOMIC DNA]</scope>
    <source>
        <strain evidence="4">CGMCC 1.12791</strain>
    </source>
</reference>
<dbReference type="EMBL" id="BNAD01000001">
    <property type="protein sequence ID" value="GHE15746.1"/>
    <property type="molecule type" value="Genomic_DNA"/>
</dbReference>
<evidence type="ECO:0000313" key="4">
    <source>
        <dbReference type="Proteomes" id="UP000597341"/>
    </source>
</evidence>
<comment type="caution">
    <text evidence="3">The sequence shown here is derived from an EMBL/GenBank/DDBJ whole genome shotgun (WGS) entry which is preliminary data.</text>
</comment>
<evidence type="ECO:0000256" key="1">
    <source>
        <dbReference type="SAM" id="MobiDB-lite"/>
    </source>
</evidence>
<proteinExistence type="predicted"/>
<accession>A0ABQ3HGS9</accession>
<dbReference type="RefSeq" id="WP_191277797.1">
    <property type="nucleotide sequence ID" value="NZ_BNAD01000001.1"/>
</dbReference>
<feature type="signal peptide" evidence="2">
    <location>
        <begin position="1"/>
        <end position="23"/>
    </location>
</feature>
<protein>
    <recommendedName>
        <fullName evidence="5">PASTA domain-containing protein</fullName>
    </recommendedName>
</protein>
<feature type="chain" id="PRO_5046102559" description="PASTA domain-containing protein" evidence="2">
    <location>
        <begin position="24"/>
        <end position="136"/>
    </location>
</feature>
<evidence type="ECO:0008006" key="5">
    <source>
        <dbReference type="Google" id="ProtNLM"/>
    </source>
</evidence>
<evidence type="ECO:0000313" key="3">
    <source>
        <dbReference type="EMBL" id="GHE15746.1"/>
    </source>
</evidence>
<feature type="compositionally biased region" description="Low complexity" evidence="1">
    <location>
        <begin position="43"/>
        <end position="54"/>
    </location>
</feature>
<evidence type="ECO:0000256" key="2">
    <source>
        <dbReference type="SAM" id="SignalP"/>
    </source>
</evidence>
<feature type="region of interest" description="Disordered" evidence="1">
    <location>
        <begin position="117"/>
        <end position="136"/>
    </location>
</feature>
<keyword evidence="2" id="KW-0732">Signal</keyword>
<dbReference type="Proteomes" id="UP000597341">
    <property type="component" value="Unassembled WGS sequence"/>
</dbReference>
<gene>
    <name evidence="3" type="ORF">GCM10011376_05410</name>
</gene>
<feature type="region of interest" description="Disordered" evidence="1">
    <location>
        <begin position="23"/>
        <end position="59"/>
    </location>
</feature>
<name>A0ABQ3HGS9_9ACTN</name>